<evidence type="ECO:0000313" key="3">
    <source>
        <dbReference type="EMBL" id="AZQ50311.1"/>
    </source>
</evidence>
<sequence length="1236" mass="136978">MRIVIDMQGAQSTGSRNRGIGRYTQAIAKGLVRNRGEHEIVLALSGLFPETIEPIREAFAQLLPPENIRIWHAAGPVSHVEKSNDWRRHAAELGFESFLYALKPDFIYVTSLFEGLGDDAVTSIHRLQHDIPVATTLYDLIPYINPDPYLANAAVKSWYLEKIEHLRRADLWLGISGSSREEGITHLGLSEEGSINIGTDADDSFQTIDVSPEREAALRKQYGLTKPFVLYTGGIDHRKNVEGLIRAYALLPETVRRDHQLAIVCSVQPANRQALERLAQQQGLRPDEVVLTGFVSDEDLLFFYNLCKLFVFPSWHEGFGLPALEAMRCGAPVIGANTSSLPEVIGWDDALFDPHSDTAIAGAMQRGLTDASFRDALIRHGKNQARRFSWDESARRTVAAMEQWHARAKSRAPRHETGRPKLAYVSPLPPARTGIAGYSAELLPELAHFYDIDVIVDPETAGNPQLDGVTVRSPQWFLENVGLYDRVVYHFGNSSFHRYMFPLLDAVPGVVVLHDFFLSGIVAEMDYQGWLPGSWSQSLYESHGYAGLAERHRQTDPGDVVWKYPCSLEVIQKSLGLIVHAENSKRQAMRWYGGNVDDWVEIPLLRANDVDFDKAGARAALGIGENDYLVCAFGLLGPMKLNLQLLKAWGASQLAKDSTCHLVFVGENDPGQYGRDVSRLIRDLGLSTNVRITGWTDAAVFRQYLAATDVGVQLRTLSRGETSAAVLDCMNYGKAVIVNANGSMADLDDDAVWKLPDEFDDRQLSKALETLRSDAALRTKLGHAARQVILNRHAPALCARQYRDAIERFHVAGVSHPGILAREIISEAGGADDNQLQQAAVAMARNVVPRNGKRQLLVDISELVQQDAKSGIQRVVRSLIKEWLENPPAGFRVEPVYATPTQAYVYARRFAAKLMGFEDAWLHDAPIDYGPGDVFVGLDLAPELVPAQRAFYQQLRFHGVQVKFVVYDLLCIYLPQYFGPGVAENFGRWLEVVAESDGAFCISKAVADDLARWMAQHAPERQSSFSIDWFHLGADIQNSVASKGLPADAASLLETLKKSPSFLMVGTLEPRKGHAQVLDAFEQLWRENRQINLVLVGKQGWLVGDLLSRLKGHQELGRRLFWLEGISDEYLDEIYAACSCLVSGSYGEGFGLPLIEAAQHEIPIIARDLPVFREVAGDHAYYFAGATGAELATEINAWLELEDIGQAPSSEGMPILTWAQSSQDLAKLFAKSASLS</sequence>
<dbReference type="CDD" id="cd03801">
    <property type="entry name" value="GT4_PimA-like"/>
    <property type="match status" value="1"/>
</dbReference>
<evidence type="ECO:0000313" key="4">
    <source>
        <dbReference type="Proteomes" id="UP000277191"/>
    </source>
</evidence>
<gene>
    <name evidence="3" type="ORF">D5R55_04415</name>
</gene>
<dbReference type="GO" id="GO:0009103">
    <property type="term" value="P:lipopolysaccharide biosynthetic process"/>
    <property type="evidence" value="ECO:0007669"/>
    <property type="project" value="TreeGrafter"/>
</dbReference>
<proteinExistence type="predicted"/>
<dbReference type="Proteomes" id="UP000277191">
    <property type="component" value="Chromosome 1"/>
</dbReference>
<dbReference type="Gene3D" id="3.40.50.2000">
    <property type="entry name" value="Glycogen Phosphorylase B"/>
    <property type="match status" value="3"/>
</dbReference>
<dbReference type="GO" id="GO:0016757">
    <property type="term" value="F:glycosyltransferase activity"/>
    <property type="evidence" value="ECO:0007669"/>
    <property type="project" value="InterPro"/>
</dbReference>
<reference evidence="3 4" key="1">
    <citation type="submission" date="2018-12" db="EMBL/GenBank/DDBJ databases">
        <title>Cadmium resistance mechanism in endophytic bacteria Burkholderia cenocepacia YG-3.</title>
        <authorList>
            <person name="Zhang X."/>
            <person name="Wang X."/>
            <person name="Zhu Y."/>
        </authorList>
    </citation>
    <scope>NUCLEOTIDE SEQUENCE [LARGE SCALE GENOMIC DNA]</scope>
    <source>
        <strain evidence="3 4">YG-3</strain>
    </source>
</reference>
<feature type="domain" description="Glycosyl transferase family 1" evidence="2">
    <location>
        <begin position="617"/>
        <end position="787"/>
    </location>
</feature>
<evidence type="ECO:0000259" key="2">
    <source>
        <dbReference type="Pfam" id="PF00534"/>
    </source>
</evidence>
<evidence type="ECO:0000256" key="1">
    <source>
        <dbReference type="ARBA" id="ARBA00022679"/>
    </source>
</evidence>
<name>A0A3S9N471_9BURK</name>
<keyword evidence="1 3" id="KW-0808">Transferase</keyword>
<dbReference type="AlphaFoldDB" id="A0A3S9N471"/>
<dbReference type="EMBL" id="CP034545">
    <property type="protein sequence ID" value="AZQ50311.1"/>
    <property type="molecule type" value="Genomic_DNA"/>
</dbReference>
<dbReference type="SUPFAM" id="SSF53756">
    <property type="entry name" value="UDP-Glycosyltransferase/glycogen phosphorylase"/>
    <property type="match status" value="3"/>
</dbReference>
<organism evidence="3 4">
    <name type="scientific">Burkholderia cenocepacia</name>
    <dbReference type="NCBI Taxonomy" id="95486"/>
    <lineage>
        <taxon>Bacteria</taxon>
        <taxon>Pseudomonadati</taxon>
        <taxon>Pseudomonadota</taxon>
        <taxon>Betaproteobacteria</taxon>
        <taxon>Burkholderiales</taxon>
        <taxon>Burkholderiaceae</taxon>
        <taxon>Burkholderia</taxon>
        <taxon>Burkholderia cepacia complex</taxon>
    </lineage>
</organism>
<accession>A0A3S9N471</accession>
<dbReference type="CDD" id="cd03809">
    <property type="entry name" value="GT4_MtfB-like"/>
    <property type="match status" value="2"/>
</dbReference>
<dbReference type="PANTHER" id="PTHR46401:SF2">
    <property type="entry name" value="GLYCOSYLTRANSFERASE WBBK-RELATED"/>
    <property type="match status" value="1"/>
</dbReference>
<dbReference type="InterPro" id="IPR001296">
    <property type="entry name" value="Glyco_trans_1"/>
</dbReference>
<dbReference type="PANTHER" id="PTHR46401">
    <property type="entry name" value="GLYCOSYLTRANSFERASE WBBK-RELATED"/>
    <property type="match status" value="1"/>
</dbReference>
<dbReference type="RefSeq" id="WP_126360071.1">
    <property type="nucleotide sequence ID" value="NZ_CP034545.1"/>
</dbReference>
<dbReference type="Pfam" id="PF00534">
    <property type="entry name" value="Glycos_transf_1"/>
    <property type="match status" value="3"/>
</dbReference>
<feature type="domain" description="Glycosyl transferase family 1" evidence="2">
    <location>
        <begin position="221"/>
        <end position="383"/>
    </location>
</feature>
<feature type="domain" description="Glycosyl transferase family 1" evidence="2">
    <location>
        <begin position="1057"/>
        <end position="1203"/>
    </location>
</feature>
<protein>
    <submittedName>
        <fullName evidence="3">Glycosyltransferase</fullName>
    </submittedName>
</protein>